<dbReference type="Proteomes" id="UP000807504">
    <property type="component" value="Unassembled WGS sequence"/>
</dbReference>
<evidence type="ECO:0000313" key="1">
    <source>
        <dbReference type="EMBL" id="KAF8788371.1"/>
    </source>
</evidence>
<protein>
    <submittedName>
        <fullName evidence="1">Uncharacterized protein</fullName>
    </submittedName>
</protein>
<sequence>MPLTRAVDEQLVNILAAVAGLKKSTNIAMAASNDSTNSAIDGVKDSTAIAEIKESTDVAVAKVDSAVTEITKMSSRVEQVEKSDQDVRESTTAAIREIEERIQQLETKRVPKAEGATDVFDCPRALRASLPVQFKSRRQRSGECLQELVSEIERLSLIAFPDCPTDIRDIPGLEYFVDAIRDPDIQTSVRLSDAKDLKSALVFHMKVETTHLASGKDRHSVRTIAVQDTTEDLERRIQELERLLRS</sequence>
<reference evidence="1" key="1">
    <citation type="journal article" date="2020" name="bioRxiv">
        <title>Chromosome-level reference genome of the European wasp spider Argiope bruennichi: a resource for studies on range expansion and evolutionary adaptation.</title>
        <authorList>
            <person name="Sheffer M.M."/>
            <person name="Hoppe A."/>
            <person name="Krehenwinkel H."/>
            <person name="Uhl G."/>
            <person name="Kuss A.W."/>
            <person name="Jensen L."/>
            <person name="Jensen C."/>
            <person name="Gillespie R.G."/>
            <person name="Hoff K.J."/>
            <person name="Prost S."/>
        </authorList>
    </citation>
    <scope>NUCLEOTIDE SEQUENCE</scope>
</reference>
<dbReference type="PANTHER" id="PTHR45823:SF1">
    <property type="entry name" value="T-SNARE COILED-COIL HOMOLOGY DOMAIN-CONTAINING PROTEIN"/>
    <property type="match status" value="1"/>
</dbReference>
<organism evidence="1 2">
    <name type="scientific">Argiope bruennichi</name>
    <name type="common">Wasp spider</name>
    <name type="synonym">Aranea bruennichi</name>
    <dbReference type="NCBI Taxonomy" id="94029"/>
    <lineage>
        <taxon>Eukaryota</taxon>
        <taxon>Metazoa</taxon>
        <taxon>Ecdysozoa</taxon>
        <taxon>Arthropoda</taxon>
        <taxon>Chelicerata</taxon>
        <taxon>Arachnida</taxon>
        <taxon>Araneae</taxon>
        <taxon>Araneomorphae</taxon>
        <taxon>Entelegynae</taxon>
        <taxon>Araneoidea</taxon>
        <taxon>Araneidae</taxon>
        <taxon>Argiope</taxon>
    </lineage>
</organism>
<dbReference type="PANTHER" id="PTHR45823">
    <property type="entry name" value="T-SNARE COILED-COIL HOMOLOGY DOMAIN-CONTAINING PROTEIN"/>
    <property type="match status" value="1"/>
</dbReference>
<name>A0A8T0FBT4_ARGBR</name>
<proteinExistence type="predicted"/>
<dbReference type="EMBL" id="JABXBU010000015">
    <property type="protein sequence ID" value="KAF8788371.1"/>
    <property type="molecule type" value="Genomic_DNA"/>
</dbReference>
<evidence type="ECO:0000313" key="2">
    <source>
        <dbReference type="Proteomes" id="UP000807504"/>
    </source>
</evidence>
<reference evidence="1" key="2">
    <citation type="submission" date="2020-06" db="EMBL/GenBank/DDBJ databases">
        <authorList>
            <person name="Sheffer M."/>
        </authorList>
    </citation>
    <scope>NUCLEOTIDE SEQUENCE</scope>
</reference>
<dbReference type="AlphaFoldDB" id="A0A8T0FBT4"/>
<gene>
    <name evidence="1" type="ORF">HNY73_009877</name>
</gene>
<keyword evidence="2" id="KW-1185">Reference proteome</keyword>
<accession>A0A8T0FBT4</accession>
<comment type="caution">
    <text evidence="1">The sequence shown here is derived from an EMBL/GenBank/DDBJ whole genome shotgun (WGS) entry which is preliminary data.</text>
</comment>